<keyword evidence="4" id="KW-1185">Reference proteome</keyword>
<dbReference type="RefSeq" id="WP_108995701.1">
    <property type="nucleotide sequence ID" value="NZ_BDQX01000398.1"/>
</dbReference>
<gene>
    <name evidence="3" type="ORF">PAT3040_06209</name>
</gene>
<evidence type="ECO:0000313" key="3">
    <source>
        <dbReference type="EMBL" id="GBG11395.1"/>
    </source>
</evidence>
<dbReference type="EMBL" id="BDQX01000398">
    <property type="protein sequence ID" value="GBG11395.1"/>
    <property type="molecule type" value="Genomic_DNA"/>
</dbReference>
<dbReference type="GO" id="GO:0008641">
    <property type="term" value="F:ubiquitin-like modifier activating enzyme activity"/>
    <property type="evidence" value="ECO:0007669"/>
    <property type="project" value="InterPro"/>
</dbReference>
<protein>
    <submittedName>
        <fullName evidence="3">Thiamine biosynthesis protein ThiF</fullName>
    </submittedName>
</protein>
<dbReference type="Gene3D" id="3.40.50.720">
    <property type="entry name" value="NAD(P)-binding Rossmann-like Domain"/>
    <property type="match status" value="1"/>
</dbReference>
<feature type="domain" description="THIF-type NAD/FAD binding fold" evidence="2">
    <location>
        <begin position="6"/>
        <end position="245"/>
    </location>
</feature>
<proteinExistence type="inferred from homology"/>
<dbReference type="InterPro" id="IPR035985">
    <property type="entry name" value="Ubiquitin-activating_enz"/>
</dbReference>
<name>A0A2R5EZ47_9BACL</name>
<sequence>MELSRYSRQTRFRPIGEDGQRQLSEARVAVVGVGALGCVSAQHLVRSGVGYIRLIDRDFVEWSNLQRQLLYTEQDAKDMLPKAEAAARRLTAINSSVTIKPVCADLHGDNAAPLLHDVDLIIDGTDNFTVRYLLNDYAVKHGLPWIYGGAVGASGMSMTVLPGETPCYRCVFPEVPAPGTSDTCETAGVISPIVDLIASVQATEALKLLSGNREALHGTLFQADLWNHSWLPLSIRNVRRPSCPCCGPQGSFDYLDNEASATVAVALCGRDSVHLTPGASGAVNLGDLANRLASAGEVVLNPYLLRLRMDDEDMTFVLFADGRAIIQGTQNLSKARSIYAELLGN</sequence>
<evidence type="ECO:0000259" key="2">
    <source>
        <dbReference type="Pfam" id="PF00899"/>
    </source>
</evidence>
<dbReference type="GO" id="GO:0016779">
    <property type="term" value="F:nucleotidyltransferase activity"/>
    <property type="evidence" value="ECO:0007669"/>
    <property type="project" value="TreeGrafter"/>
</dbReference>
<dbReference type="PANTHER" id="PTHR10953">
    <property type="entry name" value="UBIQUITIN-ACTIVATING ENZYME E1"/>
    <property type="match status" value="1"/>
</dbReference>
<dbReference type="FunFam" id="3.40.50.720:FF:000080">
    <property type="entry name" value="Thiazole biosynthesis adenylyltransferase ThiF"/>
    <property type="match status" value="1"/>
</dbReference>
<dbReference type="InterPro" id="IPR045886">
    <property type="entry name" value="ThiF/MoeB/HesA"/>
</dbReference>
<comment type="caution">
    <text evidence="3">The sequence shown here is derived from an EMBL/GenBank/DDBJ whole genome shotgun (WGS) entry which is preliminary data.</text>
</comment>
<dbReference type="Proteomes" id="UP000245202">
    <property type="component" value="Unassembled WGS sequence"/>
</dbReference>
<accession>A0A2R5EZ47</accession>
<dbReference type="GO" id="GO:0008146">
    <property type="term" value="F:sulfotransferase activity"/>
    <property type="evidence" value="ECO:0007669"/>
    <property type="project" value="TreeGrafter"/>
</dbReference>
<evidence type="ECO:0000256" key="1">
    <source>
        <dbReference type="ARBA" id="ARBA00009919"/>
    </source>
</evidence>
<organism evidence="3 4">
    <name type="scientific">Paenibacillus agaridevorans</name>
    <dbReference type="NCBI Taxonomy" id="171404"/>
    <lineage>
        <taxon>Bacteria</taxon>
        <taxon>Bacillati</taxon>
        <taxon>Bacillota</taxon>
        <taxon>Bacilli</taxon>
        <taxon>Bacillales</taxon>
        <taxon>Paenibacillaceae</taxon>
        <taxon>Paenibacillus</taxon>
    </lineage>
</organism>
<dbReference type="SUPFAM" id="SSF69572">
    <property type="entry name" value="Activating enzymes of the ubiquitin-like proteins"/>
    <property type="match status" value="1"/>
</dbReference>
<dbReference type="AlphaFoldDB" id="A0A2R5EZ47"/>
<evidence type="ECO:0000313" key="4">
    <source>
        <dbReference type="Proteomes" id="UP000245202"/>
    </source>
</evidence>
<comment type="similarity">
    <text evidence="1">Belongs to the HesA/MoeB/ThiF family.</text>
</comment>
<dbReference type="InterPro" id="IPR000594">
    <property type="entry name" value="ThiF_NAD_FAD-bd"/>
</dbReference>
<dbReference type="GO" id="GO:0004792">
    <property type="term" value="F:thiosulfate-cyanide sulfurtransferase activity"/>
    <property type="evidence" value="ECO:0007669"/>
    <property type="project" value="TreeGrafter"/>
</dbReference>
<dbReference type="PANTHER" id="PTHR10953:SF102">
    <property type="entry name" value="ADENYLYLTRANSFERASE AND SULFURTRANSFERASE MOCS3"/>
    <property type="match status" value="1"/>
</dbReference>
<dbReference type="Pfam" id="PF00899">
    <property type="entry name" value="ThiF"/>
    <property type="match status" value="1"/>
</dbReference>
<reference evidence="3 4" key="1">
    <citation type="submission" date="2017-08" db="EMBL/GenBank/DDBJ databases">
        <title>Substantial Increase in Enzyme Production by Combined Drug-Resistance Mutations in Paenibacillus agaridevorans.</title>
        <authorList>
            <person name="Tanaka Y."/>
            <person name="Funane K."/>
            <person name="Hosaka T."/>
            <person name="Shiwa Y."/>
            <person name="Fujita N."/>
            <person name="Miyazaki T."/>
            <person name="Yoshikawa H."/>
            <person name="Murakami K."/>
            <person name="Kasahara K."/>
            <person name="Inaoka T."/>
            <person name="Hiraga Y."/>
            <person name="Ochi K."/>
        </authorList>
    </citation>
    <scope>NUCLEOTIDE SEQUENCE [LARGE SCALE GENOMIC DNA]</scope>
    <source>
        <strain evidence="3 4">T-3040</strain>
    </source>
</reference>
<dbReference type="GO" id="GO:0005829">
    <property type="term" value="C:cytosol"/>
    <property type="evidence" value="ECO:0007669"/>
    <property type="project" value="TreeGrafter"/>
</dbReference>
<dbReference type="CDD" id="cd00757">
    <property type="entry name" value="ThiF_MoeB_HesA_family"/>
    <property type="match status" value="1"/>
</dbReference>